<proteinExistence type="predicted"/>
<name>A0AA36UUD1_VIBAL</name>
<dbReference type="Proteomes" id="UP000714625">
    <property type="component" value="Unassembled WGS sequence"/>
</dbReference>
<gene>
    <name evidence="1" type="ORF">GHY86_21750</name>
</gene>
<sequence length="165" mass="18903">MCADVVRQLDKALTNGNSKNQLSLIIELMEALPLDGTVYEMPQQVELIPHDEIYIGFFETTIIDRMQGLGIITLLGGHDDERQAVKLNERDDFLASWSAGVNEARNGSDLHYADYNNKYAFTAGYEHWHNRNKKALKGRLTHYSTSREYLCHGFIDEDTGEIWHQ</sequence>
<evidence type="ECO:0000313" key="2">
    <source>
        <dbReference type="Proteomes" id="UP000714625"/>
    </source>
</evidence>
<evidence type="ECO:0000313" key="1">
    <source>
        <dbReference type="EMBL" id="EGQ9137748.1"/>
    </source>
</evidence>
<accession>A0AA36UUD1</accession>
<comment type="caution">
    <text evidence="1">The sequence shown here is derived from an EMBL/GenBank/DDBJ whole genome shotgun (WGS) entry which is preliminary data.</text>
</comment>
<dbReference type="AlphaFoldDB" id="A0AA36UUD1"/>
<reference evidence="1" key="1">
    <citation type="submission" date="2019-11" db="EMBL/GenBank/DDBJ databases">
        <authorList>
            <consortium name="PulseNet: The National Subtyping Network for Foodborne Disease Surveillance"/>
            <person name="Tarr C.L."/>
            <person name="Trees E."/>
            <person name="Katz L.S."/>
            <person name="Carleton-Romer H.A."/>
            <person name="Stroika S."/>
            <person name="Kucerova Z."/>
            <person name="Roache K.F."/>
            <person name="Sabol A.L."/>
            <person name="Besser J."/>
            <person name="Gerner-Smidt P."/>
        </authorList>
    </citation>
    <scope>NUCLEOTIDE SEQUENCE</scope>
    <source>
        <strain evidence="1">PNUSAV001129</strain>
    </source>
</reference>
<organism evidence="1 2">
    <name type="scientific">Vibrio alginolyticus</name>
    <dbReference type="NCBI Taxonomy" id="663"/>
    <lineage>
        <taxon>Bacteria</taxon>
        <taxon>Pseudomonadati</taxon>
        <taxon>Pseudomonadota</taxon>
        <taxon>Gammaproteobacteria</taxon>
        <taxon>Vibrionales</taxon>
        <taxon>Vibrionaceae</taxon>
        <taxon>Vibrio</taxon>
    </lineage>
</organism>
<dbReference type="EMBL" id="AAXMUW010000072">
    <property type="protein sequence ID" value="EGQ9137748.1"/>
    <property type="molecule type" value="Genomic_DNA"/>
</dbReference>
<protein>
    <submittedName>
        <fullName evidence="1">Uncharacterized protein</fullName>
    </submittedName>
</protein>